<organism evidence="1 2">
    <name type="scientific">Ovis ammon polii x Ovis aries</name>
    <dbReference type="NCBI Taxonomy" id="2918886"/>
    <lineage>
        <taxon>Eukaryota</taxon>
        <taxon>Metazoa</taxon>
        <taxon>Chordata</taxon>
        <taxon>Craniata</taxon>
        <taxon>Vertebrata</taxon>
        <taxon>Euteleostomi</taxon>
        <taxon>Mammalia</taxon>
        <taxon>Eutheria</taxon>
        <taxon>Laurasiatheria</taxon>
        <taxon>Artiodactyla</taxon>
        <taxon>Ruminantia</taxon>
        <taxon>Pecora</taxon>
        <taxon>Bovidae</taxon>
        <taxon>Caprinae</taxon>
        <taxon>Ovis</taxon>
    </lineage>
</organism>
<proteinExistence type="predicted"/>
<keyword evidence="2" id="KW-1185">Reference proteome</keyword>
<sequence>MLIERPGMAEEPQQQMGGPVVKLEKELPWGRTREDPSPETFRLRFRQFRYQEAAGPQEALRELQELCRQWLRPELHTKEQILELLVLEQFLTILPREFYAWIWEHGPESGKALVAMVEDFTQRALEAKAVPCHVQGQREETALCRDPWEPSVHLGPVEVKPEWGMPHGEGVQGLDRGAEEQLSQDPGEGTQAFQEQALPVLQAGAGLPAVSTRDQEVAASFLTAGSQVTVVFTFDSAEDLLALQLSRYGTYSHGLFKKLGVSGPRPLPYFGNVLSYRKGVCEFDEECFKKYGKMWGVFEGKQPLLVITDPDVIKTVLVKECYSVFTNRRVFGPMGIMKNAVSVAEDEQWKRIRTLLSPTFTSGKLKEMFPIIGKYGDVLVRNLRKEAEKGTSVNMKDIFGAYSMDVITSTSFGVNIDSLGNPQDPFVENAKKLLRFNILDPFLLSVVLFPFLVPIFEVLNITMFPKSAVDFLTKSVKRIKESRLKDNQKPRVDFLQLMINSQNSKETDNHKALSDQELMAQSVIFIFAGYETTSNTLSFLLYILATHPDVQQKLQEEIDATFPNKAPPTYDVLAQMEYLDMVVNETLRMFPIAVRLDRLCKKDVEIHGVSIPKGTAVTVPIFVLHRDPQLWPEPEEFRPERFSKKNKDSINPYVYLPFGTGPRNCIGMRFAIMNMKLAIVRVLQNFSFKPCKETQANFALSLVLQAMSPPLESPPIPTEALDSTPLHLSHPPNAFGGVCMHGAPHLELSKVYCAVEMLVIHLSRKRNSEMESKGVCEFDEECFKKYGKMWGIFEGKHPLLVITDPDMIKTVLVKECYSVFTNRRVFGPMGIMKNSVSAAEDEQWKRIRTLLSPTFTSGKLKEMFPIIGKYGDVLVRNLRKEAEKGTSVNMKDVFGAYSMDVITSTSFGVNIDSLGNPQDPFVENAKKLLRFNILDPFLLSVALFPSLIPVFEVLNISMFPKSAVDFLATSVKKIKESRLKDIQKPRVDFLQLMINSQNFKETDNHKALSDQELMAQSISFIFGGYETTSSILSFIIYELATHPEVQQKLQEEIDATFPNKAPPTYEVLAQMEYLDMVVNETLRMFPIAVRLERFCKKDVEIHGVSIPKGTTVMVPISVLHRDPQLWPEPEEFRPERFSKKNKDSINPYVYLPFGTGPRNCIGMRFAIMNMKLAVVRVLQNFSFKPCKETQDKKRTVVQYLERYGTYSYGLFKKLGVPGPRPLPYLGNVLSYRKGMCEFDEECFKKYGKIWGIFEGKQPLLVITDPDVIKTVLVKECYSVFTNRRVFGPLGIMKNAITVAEDEHWKRIRTLLSPTFTSGKLKEMFPIIGKYGDVLVRNLRKEAEKGTSVNMKDIFGAYSMDVITSTSFGVNIDSLGNPQDPFVENVQKLLRFSILDPFLLSIVLFPFIIPILEVLNITVFPKSALNFLTKSVKRIKESRLKDNQKPHVDFLQLMINSQNSKETDNHKALSDQELIAQSVIFIFAGYETTSSTLSFLLYILATHPDVQQKLQEEIDATFPNKAPPTYDVLAQMEYLDMVVNETLRLFPIAVRLDRFCKKDVEIHGVSIPKGTTVMVPISVLHRDPQLWPEPEEFRPERFSKKNKDSINPYVYLPFGTGPRNCIGMRFAIMNMKLAVVRVLQNFSFKPCKETQANSALSLVLQAVSPPLGSPPIPTVAPDPTYLRLSHPPDAFGGVCMHRAPHLGLRYPRFQRYGTYSYGLFKKLGIPGPRPVPYFGSILAYRKGIPEFDNQCFKKYGKMWGFYEGRQPMLIITDPDIIKTVLVKECYSVFTNRRIFGPMGIMKNAISLAWDEQWKRIRTLLSPAFTSGKLKEMLPIVGQYADVLVRNLRKEAEKGNPVNMKDMFGAYSMDVITGTAFGVNIDSLNNPHDPFVEYSKNLLKFRPFDPFILSIILFPFLNPVFELLNITIFPKSTVDFFTKSVKKIKESRLTDKQTNRVDLLQLMINSQNSKEIDTHKALSDVELVAQTTIFIFGGYETTSTSLSFIIYELATHPDVQQKLQEEIDATFPNKAPPTYDALVQMEYLDMVVNETLRMFPIAGRLERLCKKDVEIRGVSIPKGTTVMVPLFVLHNNPEFWPEPEEFRPERFSKKNKDSINPYVYLPFGTGPRNCLGMRFALMNIKLALVRILQNFSFIPCKETQIPLKLYTQGLTQPEQPVILKVVPRGLGPQVEPDFL</sequence>
<evidence type="ECO:0000313" key="1">
    <source>
        <dbReference type="EMBL" id="KAI4559818.1"/>
    </source>
</evidence>
<dbReference type="Proteomes" id="UP001057279">
    <property type="component" value="Linkage Group LG23"/>
</dbReference>
<name>A0ACB9U717_9CETA</name>
<evidence type="ECO:0000313" key="2">
    <source>
        <dbReference type="Proteomes" id="UP001057279"/>
    </source>
</evidence>
<gene>
    <name evidence="1" type="ORF">MJG53_018344</name>
</gene>
<reference evidence="1" key="1">
    <citation type="submission" date="2022-03" db="EMBL/GenBank/DDBJ databases">
        <title>Genomic analyses of argali, domestic sheep and their hybrids provide insights into chromosomal evolution, heterosis and genetic basis of agronomic traits.</title>
        <authorList>
            <person name="Li M."/>
        </authorList>
    </citation>
    <scope>NUCLEOTIDE SEQUENCE</scope>
    <source>
        <strain evidence="1">F1 hybrid</strain>
    </source>
</reference>
<comment type="caution">
    <text evidence="1">The sequence shown here is derived from an EMBL/GenBank/DDBJ whole genome shotgun (WGS) entry which is preliminary data.</text>
</comment>
<accession>A0ACB9U717</accession>
<dbReference type="EMBL" id="CM043048">
    <property type="protein sequence ID" value="KAI4559818.1"/>
    <property type="molecule type" value="Genomic_DNA"/>
</dbReference>
<protein>
    <submittedName>
        <fullName evidence="1">Uncharacterized protein</fullName>
    </submittedName>
</protein>